<evidence type="ECO:0008006" key="4">
    <source>
        <dbReference type="Google" id="ProtNLM"/>
    </source>
</evidence>
<gene>
    <name evidence="2" type="ORF">GGR04_004122</name>
</gene>
<dbReference type="EMBL" id="JACIEK010000017">
    <property type="protein sequence ID" value="MBB4000246.1"/>
    <property type="molecule type" value="Genomic_DNA"/>
</dbReference>
<proteinExistence type="predicted"/>
<protein>
    <recommendedName>
        <fullName evidence="4">DUF2442 domain-containing protein</fullName>
    </recommendedName>
</protein>
<accession>A0A7W6H7Z3</accession>
<feature type="compositionally biased region" description="Basic residues" evidence="1">
    <location>
        <begin position="125"/>
        <end position="134"/>
    </location>
</feature>
<comment type="caution">
    <text evidence="2">The sequence shown here is derived from an EMBL/GenBank/DDBJ whole genome shotgun (WGS) entry which is preliminary data.</text>
</comment>
<feature type="region of interest" description="Disordered" evidence="1">
    <location>
        <begin position="115"/>
        <end position="134"/>
    </location>
</feature>
<name>A0A7W6H7Z3_9HYPH</name>
<sequence length="134" mass="14358">MVYELSDAEIDAARERGEKLRTAAPEATAARFDPSSGRLVIDFANGATFMLPARTLQDLENATDDELASVEIEHGYALRWDRLDVDFTIPGLMGGVFGTAAYIAGKAGRTRSVAKAAAARENGRKGGRPRKATS</sequence>
<evidence type="ECO:0000256" key="1">
    <source>
        <dbReference type="SAM" id="MobiDB-lite"/>
    </source>
</evidence>
<dbReference type="AlphaFoldDB" id="A0A7W6H7Z3"/>
<reference evidence="2 3" key="1">
    <citation type="submission" date="2020-08" db="EMBL/GenBank/DDBJ databases">
        <title>Genomic Encyclopedia of Type Strains, Phase IV (KMG-IV): sequencing the most valuable type-strain genomes for metagenomic binning, comparative biology and taxonomic classification.</title>
        <authorList>
            <person name="Goeker M."/>
        </authorList>
    </citation>
    <scope>NUCLEOTIDE SEQUENCE [LARGE SCALE GENOMIC DNA]</scope>
    <source>
        <strain evidence="2 3">DSM 102238</strain>
    </source>
</reference>
<evidence type="ECO:0000313" key="3">
    <source>
        <dbReference type="Proteomes" id="UP000542776"/>
    </source>
</evidence>
<organism evidence="2 3">
    <name type="scientific">Aureimonas pseudogalii</name>
    <dbReference type="NCBI Taxonomy" id="1744844"/>
    <lineage>
        <taxon>Bacteria</taxon>
        <taxon>Pseudomonadati</taxon>
        <taxon>Pseudomonadota</taxon>
        <taxon>Alphaproteobacteria</taxon>
        <taxon>Hyphomicrobiales</taxon>
        <taxon>Aurantimonadaceae</taxon>
        <taxon>Aureimonas</taxon>
    </lineage>
</organism>
<dbReference type="InterPro" id="IPR018841">
    <property type="entry name" value="DUF2442"/>
</dbReference>
<evidence type="ECO:0000313" key="2">
    <source>
        <dbReference type="EMBL" id="MBB4000246.1"/>
    </source>
</evidence>
<dbReference type="Pfam" id="PF10387">
    <property type="entry name" value="DUF2442"/>
    <property type="match status" value="1"/>
</dbReference>
<dbReference type="Gene3D" id="3.30.2020.40">
    <property type="entry name" value="Uncharacterised protein PF10387, DUF2442"/>
    <property type="match status" value="1"/>
</dbReference>
<keyword evidence="3" id="KW-1185">Reference proteome</keyword>
<dbReference type="Proteomes" id="UP000542776">
    <property type="component" value="Unassembled WGS sequence"/>
</dbReference>
<dbReference type="RefSeq" id="WP_210291902.1">
    <property type="nucleotide sequence ID" value="NZ_JACIEK010000017.1"/>
</dbReference>